<dbReference type="EMBL" id="SOEB01000010">
    <property type="protein sequence ID" value="TDX28843.1"/>
    <property type="molecule type" value="Genomic_DNA"/>
</dbReference>
<reference evidence="2 3" key="1">
    <citation type="submission" date="2019-03" db="EMBL/GenBank/DDBJ databases">
        <title>Genomic Encyclopedia of Type Strains, Phase IV (KMG-IV): sequencing the most valuable type-strain genomes for metagenomic binning, comparative biology and taxonomic classification.</title>
        <authorList>
            <person name="Goeker M."/>
        </authorList>
    </citation>
    <scope>NUCLEOTIDE SEQUENCE [LARGE SCALE GENOMIC DNA]</scope>
    <source>
        <strain evidence="2 3">JA181</strain>
    </source>
</reference>
<feature type="chain" id="PRO_5020694988" evidence="1">
    <location>
        <begin position="25"/>
        <end position="500"/>
    </location>
</feature>
<sequence length="500" mass="52366">MTSLKTASALAIAAAFGLALPASADVTADQVWAAWKAIAQGSGQSMTGRESRSGTTLTVEDLQVASKDGQGGSVRVGLGQVAFAERGDGSVEIRMPETHPLTVETRNADGHVTALDFTLRQPGFEMVASGTPEALKQDVTAPEVTLTLDRVSGGKPVDVQARMTVFGMTGHYAQSQGGMRTFESGFEADRVQIDFAATDPADGTQVTLVGSVHDIDSSSDSRMPVGGDPTQLGQMLRAGFTSQGALTHGAMGYTLDVTEKGDPTHVEVSANSGRIGFDLGGTGMTYDVTGKDTRVALSTPQLPMPQVELQMAETGLHFEMPLMQTETPADFGLGLRLAGVTVSKEVWALFDPTGQLPRDPATLIVDLAGKARWLADLTDPAIASSDDVPAELHALNVKDLRLQVAGADLTGSGDFTFDNADKVTFSGIARPEGTLSLRLAGGNGLMDKLVAMGLIPQDQAMGLRMMMGMFARPGDGPDTMVSEITVNGQGQVLANGQRLR</sequence>
<keyword evidence="1" id="KW-0732">Signal</keyword>
<evidence type="ECO:0000313" key="3">
    <source>
        <dbReference type="Proteomes" id="UP000295484"/>
    </source>
</evidence>
<accession>A0A4R8FTL8</accession>
<dbReference type="Pfam" id="PF09898">
    <property type="entry name" value="DUF2125"/>
    <property type="match status" value="1"/>
</dbReference>
<comment type="caution">
    <text evidence="2">The sequence shown here is derived from an EMBL/GenBank/DDBJ whole genome shotgun (WGS) entry which is preliminary data.</text>
</comment>
<dbReference type="Proteomes" id="UP000295484">
    <property type="component" value="Unassembled WGS sequence"/>
</dbReference>
<dbReference type="InterPro" id="IPR018666">
    <property type="entry name" value="DUF2125"/>
</dbReference>
<proteinExistence type="predicted"/>
<dbReference type="RefSeq" id="WP_166673689.1">
    <property type="nucleotide sequence ID" value="NZ_SOEB01000010.1"/>
</dbReference>
<evidence type="ECO:0000256" key="1">
    <source>
        <dbReference type="SAM" id="SignalP"/>
    </source>
</evidence>
<feature type="signal peptide" evidence="1">
    <location>
        <begin position="1"/>
        <end position="24"/>
    </location>
</feature>
<evidence type="ECO:0000313" key="2">
    <source>
        <dbReference type="EMBL" id="TDX28843.1"/>
    </source>
</evidence>
<protein>
    <submittedName>
        <fullName evidence="2">Uncharacterized protein DUF2125</fullName>
    </submittedName>
</protein>
<name>A0A4R8FTL8_9RHOB</name>
<dbReference type="AlphaFoldDB" id="A0A4R8FTL8"/>
<organism evidence="2 3">
    <name type="scientific">Rhodovulum visakhapatnamense</name>
    <dbReference type="NCBI Taxonomy" id="364297"/>
    <lineage>
        <taxon>Bacteria</taxon>
        <taxon>Pseudomonadati</taxon>
        <taxon>Pseudomonadota</taxon>
        <taxon>Alphaproteobacteria</taxon>
        <taxon>Rhodobacterales</taxon>
        <taxon>Paracoccaceae</taxon>
        <taxon>Rhodovulum</taxon>
    </lineage>
</organism>
<gene>
    <name evidence="2" type="ORF">EV657_11037</name>
</gene>